<feature type="compositionally biased region" description="Acidic residues" evidence="1">
    <location>
        <begin position="499"/>
        <end position="509"/>
    </location>
</feature>
<evidence type="ECO:0000313" key="2">
    <source>
        <dbReference type="EMBL" id="KXJ87909.1"/>
    </source>
</evidence>
<dbReference type="Pfam" id="PF14441">
    <property type="entry name" value="OTT_1508_deam"/>
    <property type="match status" value="1"/>
</dbReference>
<dbReference type="PANTHER" id="PTHR42037">
    <property type="match status" value="1"/>
</dbReference>
<accession>A0A136ISW3</accession>
<dbReference type="InterPro" id="IPR027796">
    <property type="entry name" value="OTT_1508_deam-like"/>
</dbReference>
<keyword evidence="3" id="KW-1185">Reference proteome</keyword>
<dbReference type="PANTHER" id="PTHR42037:SF1">
    <property type="match status" value="1"/>
</dbReference>
<protein>
    <submittedName>
        <fullName evidence="2">Uncharacterized protein</fullName>
    </submittedName>
</protein>
<sequence>MPAVHDLCINPGSQPASISAPYSTPERQLYLSMLLDYGLVQAQRGQGVDFADNPQADAEPPTSQESFYQIFLDKLAFLLDSDRGGNTVSALAILKGDSGAPEYVFTSNARRESDMSDAKDRLSALLRILKEDKGRAIRLGASKNAPAALRRKLVDRALLANIRRLHVYLGSIDKAIVACLASLPSSRDQSDDIYNELELLRSKTHIRLHIAADLNEEQKFLKECDTLLKALHNARSTGTRIGSVITERASQTDQNQPAARAWSEFRHCMSRLLNYRLAVETIFKAYQRWPALMEDFTVTSVPSSKPWPRPITDRKLTAHDIVSEILPPGRDRDDCSTIARNMAIMGVDDKIQERVGNKNWRPIVHAEMNLHAYILDNDKSHETHYWNEWKYIGSSKPTCRLCEHYFQAHSDDVQVRRSHGNLYTTWRLPVLDEDGLGDQHKDRATLVEDVTAAVMKDLRQTLHDKLIRGRAHDTTTSASLEFHQDFALDIDGQAFSDTNQDDFSSDDDGGSALGSTSGFAESPAFAHVASSSCSSIASRDGEAYGSVCGPVERLDSEKRKQKMPCRTCSRCGQEEADGGVSI</sequence>
<proteinExistence type="predicted"/>
<organism evidence="2 3">
    <name type="scientific">Microdochium bolleyi</name>
    <dbReference type="NCBI Taxonomy" id="196109"/>
    <lineage>
        <taxon>Eukaryota</taxon>
        <taxon>Fungi</taxon>
        <taxon>Dikarya</taxon>
        <taxon>Ascomycota</taxon>
        <taxon>Pezizomycotina</taxon>
        <taxon>Sordariomycetes</taxon>
        <taxon>Xylariomycetidae</taxon>
        <taxon>Xylariales</taxon>
        <taxon>Microdochiaceae</taxon>
        <taxon>Microdochium</taxon>
    </lineage>
</organism>
<dbReference type="Proteomes" id="UP000070501">
    <property type="component" value="Unassembled WGS sequence"/>
</dbReference>
<dbReference type="OrthoDB" id="3251507at2759"/>
<dbReference type="InParanoid" id="A0A136ISW3"/>
<gene>
    <name evidence="2" type="ORF">Micbo1qcDRAFT_167044</name>
</gene>
<dbReference type="AlphaFoldDB" id="A0A136ISW3"/>
<feature type="region of interest" description="Disordered" evidence="1">
    <location>
        <begin position="497"/>
        <end position="516"/>
    </location>
</feature>
<evidence type="ECO:0000313" key="3">
    <source>
        <dbReference type="Proteomes" id="UP000070501"/>
    </source>
</evidence>
<name>A0A136ISW3_9PEZI</name>
<evidence type="ECO:0000256" key="1">
    <source>
        <dbReference type="SAM" id="MobiDB-lite"/>
    </source>
</evidence>
<dbReference type="STRING" id="196109.A0A136ISW3"/>
<dbReference type="EMBL" id="KQ964260">
    <property type="protein sequence ID" value="KXJ87909.1"/>
    <property type="molecule type" value="Genomic_DNA"/>
</dbReference>
<reference evidence="3" key="1">
    <citation type="submission" date="2016-02" db="EMBL/GenBank/DDBJ databases">
        <title>Draft genome sequence of Microdochium bolleyi, a fungal endophyte of beachgrass.</title>
        <authorList>
            <consortium name="DOE Joint Genome Institute"/>
            <person name="David A.S."/>
            <person name="May G."/>
            <person name="Haridas S."/>
            <person name="Lim J."/>
            <person name="Wang M."/>
            <person name="Labutti K."/>
            <person name="Lipzen A."/>
            <person name="Barry K."/>
            <person name="Grigoriev I.V."/>
        </authorList>
    </citation>
    <scope>NUCLEOTIDE SEQUENCE [LARGE SCALE GENOMIC DNA]</scope>
    <source>
        <strain evidence="3">J235TASD1</strain>
    </source>
</reference>